<comment type="subcellular location">
    <subcellularLocation>
        <location evidence="1">Nucleus</location>
    </subcellularLocation>
</comment>
<organism evidence="4 5">
    <name type="scientific">Daphnia sinensis</name>
    <dbReference type="NCBI Taxonomy" id="1820382"/>
    <lineage>
        <taxon>Eukaryota</taxon>
        <taxon>Metazoa</taxon>
        <taxon>Ecdysozoa</taxon>
        <taxon>Arthropoda</taxon>
        <taxon>Crustacea</taxon>
        <taxon>Branchiopoda</taxon>
        <taxon>Diplostraca</taxon>
        <taxon>Cladocera</taxon>
        <taxon>Anomopoda</taxon>
        <taxon>Daphniidae</taxon>
        <taxon>Daphnia</taxon>
        <taxon>Daphnia similis group</taxon>
    </lineage>
</organism>
<dbReference type="PANTHER" id="PTHR22940">
    <property type="entry name" value="TIMEOUT/TIMELESS-2"/>
    <property type="match status" value="1"/>
</dbReference>
<dbReference type="GO" id="GO:0003677">
    <property type="term" value="F:DNA binding"/>
    <property type="evidence" value="ECO:0007669"/>
    <property type="project" value="TreeGrafter"/>
</dbReference>
<dbReference type="GO" id="GO:0031298">
    <property type="term" value="C:replication fork protection complex"/>
    <property type="evidence" value="ECO:0007669"/>
    <property type="project" value="TreeGrafter"/>
</dbReference>
<dbReference type="InterPro" id="IPR006906">
    <property type="entry name" value="Timeless_N"/>
</dbReference>
<evidence type="ECO:0000313" key="4">
    <source>
        <dbReference type="EMBL" id="KAI9560956.1"/>
    </source>
</evidence>
<dbReference type="GO" id="GO:0000076">
    <property type="term" value="P:DNA replication checkpoint signaling"/>
    <property type="evidence" value="ECO:0007669"/>
    <property type="project" value="TreeGrafter"/>
</dbReference>
<dbReference type="GO" id="GO:0009649">
    <property type="term" value="P:entrainment of circadian clock"/>
    <property type="evidence" value="ECO:0007669"/>
    <property type="project" value="TreeGrafter"/>
</dbReference>
<dbReference type="AlphaFoldDB" id="A0AAD5PV32"/>
<sequence>MDWLHLNGGAPSRMLIPLGTYYNNQYYISDQCLLCIEDLIRQLNCDDTKTHSRRRGLGYIDILNKDLKPILIISYRNWPNVFRSTVRLLVAITTPIESLVCDRTPDQRTYSSYVTYELKQLLYKAKGAFLDLSATRAIIDHIKLLLEKQPLASDETEFLNLCLLLIRNILDAPERRGQSDPPMSSYSESYNIELDRCSQQNEIMHNLFAQGFGKLLLDMLACSQKDKWVVTIAQIIAAIYKDRPAENIQLQLTKMFESSAKVPLDDDGENGPTPLVS</sequence>
<dbReference type="Proteomes" id="UP000820818">
    <property type="component" value="Linkage Group LG3"/>
</dbReference>
<keyword evidence="5" id="KW-1185">Reference proteome</keyword>
<evidence type="ECO:0000256" key="1">
    <source>
        <dbReference type="ARBA" id="ARBA00004123"/>
    </source>
</evidence>
<dbReference type="GO" id="GO:0043111">
    <property type="term" value="P:replication fork arrest"/>
    <property type="evidence" value="ECO:0007669"/>
    <property type="project" value="TreeGrafter"/>
</dbReference>
<protein>
    <submittedName>
        <fullName evidence="4">TIMELESS/TIM-1 protein</fullName>
    </submittedName>
</protein>
<gene>
    <name evidence="4" type="ORF">GHT06_011912</name>
</gene>
<evidence type="ECO:0000256" key="2">
    <source>
        <dbReference type="ARBA" id="ARBA00023242"/>
    </source>
</evidence>
<dbReference type="EMBL" id="WJBH02000003">
    <property type="protein sequence ID" value="KAI9560956.1"/>
    <property type="molecule type" value="Genomic_DNA"/>
</dbReference>
<reference evidence="4 5" key="1">
    <citation type="submission" date="2022-05" db="EMBL/GenBank/DDBJ databases">
        <title>A multi-omics perspective on studying reproductive biology in Daphnia sinensis.</title>
        <authorList>
            <person name="Jia J."/>
        </authorList>
    </citation>
    <scope>NUCLEOTIDE SEQUENCE [LARGE SCALE GENOMIC DNA]</scope>
    <source>
        <strain evidence="4 5">WSL</strain>
    </source>
</reference>
<feature type="domain" description="Timeless N-terminal" evidence="3">
    <location>
        <begin position="25"/>
        <end position="251"/>
    </location>
</feature>
<name>A0AAD5PV32_9CRUS</name>
<evidence type="ECO:0000259" key="3">
    <source>
        <dbReference type="Pfam" id="PF04821"/>
    </source>
</evidence>
<dbReference type="GO" id="GO:0006281">
    <property type="term" value="P:DNA repair"/>
    <property type="evidence" value="ECO:0007669"/>
    <property type="project" value="TreeGrafter"/>
</dbReference>
<keyword evidence="2" id="KW-0539">Nucleus</keyword>
<evidence type="ECO:0000313" key="5">
    <source>
        <dbReference type="Proteomes" id="UP000820818"/>
    </source>
</evidence>
<accession>A0AAD5PV32</accession>
<dbReference type="Pfam" id="PF04821">
    <property type="entry name" value="TIMELESS"/>
    <property type="match status" value="1"/>
</dbReference>
<proteinExistence type="predicted"/>
<comment type="caution">
    <text evidence="4">The sequence shown here is derived from an EMBL/GenBank/DDBJ whole genome shotgun (WGS) entry which is preliminary data.</text>
</comment>
<dbReference type="PANTHER" id="PTHR22940:SF5">
    <property type="entry name" value="PROTEIN TIMELESS"/>
    <property type="match status" value="1"/>
</dbReference>
<dbReference type="InterPro" id="IPR044998">
    <property type="entry name" value="Timeless"/>
</dbReference>